<dbReference type="Proteomes" id="UP000799118">
    <property type="component" value="Unassembled WGS sequence"/>
</dbReference>
<dbReference type="InterPro" id="IPR007219">
    <property type="entry name" value="XnlR_reg_dom"/>
</dbReference>
<feature type="non-terminal residue" evidence="3">
    <location>
        <position position="1"/>
    </location>
</feature>
<dbReference type="CDD" id="cd12148">
    <property type="entry name" value="fungal_TF_MHR"/>
    <property type="match status" value="1"/>
</dbReference>
<evidence type="ECO:0000259" key="2">
    <source>
        <dbReference type="SMART" id="SM00906"/>
    </source>
</evidence>
<dbReference type="InterPro" id="IPR050987">
    <property type="entry name" value="AtrR-like"/>
</dbReference>
<evidence type="ECO:0000313" key="3">
    <source>
        <dbReference type="EMBL" id="KAE9408003.1"/>
    </source>
</evidence>
<dbReference type="GO" id="GO:0003677">
    <property type="term" value="F:DNA binding"/>
    <property type="evidence" value="ECO:0007669"/>
    <property type="project" value="InterPro"/>
</dbReference>
<sequence>DPDLLNLLVDLYFRRHNVYFPLLHRPTFEQGLRDGLHKKDQDFGELVLSVCGLGARYTNDPRALADGTESKHSLGWKYFDQIFLTKDLTRVTLYRVQIIVNALTFLRPTSTPGLCWPLLGLGIRFAQIAGAHRRNFFGPNTTVTAELWKRAFWCLVCIDTHTTSFTGRPRATNPADYDLDYPADIDDEYWLHPDPEQAFKQPSGQPSRISFWIHFLKLMDICGLAQRSIFAVKKPERWASNSAWDERMVSELHAALNTWVDTIPEHLRWDPQRADSLFFIQSAMLYSEYYQVQIQIHRGSLKHSNITYSSLAVSANAARSSTAVLARLHARGGENTYPTPTIVTLGYSAIALLLSSWSGKQLGLVTDPIRMWRILTSVSMPLALMNPGSSYRSAFPNLSFVI</sequence>
<name>A0A6A4IE55_9AGAR</name>
<evidence type="ECO:0000256" key="1">
    <source>
        <dbReference type="ARBA" id="ARBA00023242"/>
    </source>
</evidence>
<dbReference type="OrthoDB" id="4456959at2759"/>
<evidence type="ECO:0000313" key="4">
    <source>
        <dbReference type="Proteomes" id="UP000799118"/>
    </source>
</evidence>
<protein>
    <recommendedName>
        <fullName evidence="2">Xylanolytic transcriptional activator regulatory domain-containing protein</fullName>
    </recommendedName>
</protein>
<dbReference type="AlphaFoldDB" id="A0A6A4IE55"/>
<accession>A0A6A4IE55</accession>
<keyword evidence="1" id="KW-0539">Nucleus</keyword>
<dbReference type="PANTHER" id="PTHR46910">
    <property type="entry name" value="TRANSCRIPTION FACTOR PDR1"/>
    <property type="match status" value="1"/>
</dbReference>
<dbReference type="SMART" id="SM00906">
    <property type="entry name" value="Fungal_trans"/>
    <property type="match status" value="1"/>
</dbReference>
<keyword evidence="4" id="KW-1185">Reference proteome</keyword>
<dbReference type="GO" id="GO:0008270">
    <property type="term" value="F:zinc ion binding"/>
    <property type="evidence" value="ECO:0007669"/>
    <property type="project" value="InterPro"/>
</dbReference>
<proteinExistence type="predicted"/>
<gene>
    <name evidence="3" type="ORF">BT96DRAFT_1034322</name>
</gene>
<dbReference type="EMBL" id="ML769393">
    <property type="protein sequence ID" value="KAE9408003.1"/>
    <property type="molecule type" value="Genomic_DNA"/>
</dbReference>
<reference evidence="3" key="1">
    <citation type="journal article" date="2019" name="Environ. Microbiol.">
        <title>Fungal ecological strategies reflected in gene transcription - a case study of two litter decomposers.</title>
        <authorList>
            <person name="Barbi F."/>
            <person name="Kohler A."/>
            <person name="Barry K."/>
            <person name="Baskaran P."/>
            <person name="Daum C."/>
            <person name="Fauchery L."/>
            <person name="Ihrmark K."/>
            <person name="Kuo A."/>
            <person name="LaButti K."/>
            <person name="Lipzen A."/>
            <person name="Morin E."/>
            <person name="Grigoriev I.V."/>
            <person name="Henrissat B."/>
            <person name="Lindahl B."/>
            <person name="Martin F."/>
        </authorList>
    </citation>
    <scope>NUCLEOTIDE SEQUENCE</scope>
    <source>
        <strain evidence="3">JB14</strain>
    </source>
</reference>
<dbReference type="GO" id="GO:0003700">
    <property type="term" value="F:DNA-binding transcription factor activity"/>
    <property type="evidence" value="ECO:0007669"/>
    <property type="project" value="InterPro"/>
</dbReference>
<organism evidence="3 4">
    <name type="scientific">Gymnopus androsaceus JB14</name>
    <dbReference type="NCBI Taxonomy" id="1447944"/>
    <lineage>
        <taxon>Eukaryota</taxon>
        <taxon>Fungi</taxon>
        <taxon>Dikarya</taxon>
        <taxon>Basidiomycota</taxon>
        <taxon>Agaricomycotina</taxon>
        <taxon>Agaricomycetes</taxon>
        <taxon>Agaricomycetidae</taxon>
        <taxon>Agaricales</taxon>
        <taxon>Marasmiineae</taxon>
        <taxon>Omphalotaceae</taxon>
        <taxon>Gymnopus</taxon>
    </lineage>
</organism>
<dbReference type="PANTHER" id="PTHR46910:SF38">
    <property type="entry name" value="ZN(2)-C6 FUNGAL-TYPE DOMAIN-CONTAINING PROTEIN"/>
    <property type="match status" value="1"/>
</dbReference>
<feature type="domain" description="Xylanolytic transcriptional activator regulatory" evidence="2">
    <location>
        <begin position="115"/>
        <end position="188"/>
    </location>
</feature>
<dbReference type="Pfam" id="PF04082">
    <property type="entry name" value="Fungal_trans"/>
    <property type="match status" value="1"/>
</dbReference>
<dbReference type="GO" id="GO:0006351">
    <property type="term" value="P:DNA-templated transcription"/>
    <property type="evidence" value="ECO:0007669"/>
    <property type="project" value="InterPro"/>
</dbReference>